<dbReference type="KEGG" id="plei:Q9312_06210"/>
<gene>
    <name evidence="1" type="ORF">Q9312_06210</name>
</gene>
<accession>A0AA51RVG9</accession>
<protein>
    <submittedName>
        <fullName evidence="1">Outer membrane beta-barrel domain-containing protein</fullName>
    </submittedName>
</protein>
<proteinExistence type="predicted"/>
<dbReference type="RefSeq" id="WP_309203720.1">
    <property type="nucleotide sequence ID" value="NZ_CP133548.1"/>
</dbReference>
<evidence type="ECO:0000313" key="2">
    <source>
        <dbReference type="Proteomes" id="UP001239782"/>
    </source>
</evidence>
<name>A0AA51RVG9_9GAMM</name>
<dbReference type="InterPro" id="IPR030820">
    <property type="entry name" value="OMP_myx_plus_Proteobacteria"/>
</dbReference>
<organism evidence="1 2">
    <name type="scientific">Pleionea litopenaei</name>
    <dbReference type="NCBI Taxonomy" id="3070815"/>
    <lineage>
        <taxon>Bacteria</taxon>
        <taxon>Pseudomonadati</taxon>
        <taxon>Pseudomonadota</taxon>
        <taxon>Gammaproteobacteria</taxon>
        <taxon>Oceanospirillales</taxon>
        <taxon>Pleioneaceae</taxon>
        <taxon>Pleionea</taxon>
    </lineage>
</organism>
<dbReference type="EMBL" id="CP133548">
    <property type="protein sequence ID" value="WMS88506.1"/>
    <property type="molecule type" value="Genomic_DNA"/>
</dbReference>
<evidence type="ECO:0000313" key="1">
    <source>
        <dbReference type="EMBL" id="WMS88506.1"/>
    </source>
</evidence>
<keyword evidence="2" id="KW-1185">Reference proteome</keyword>
<dbReference type="Gene3D" id="2.40.160.20">
    <property type="match status" value="1"/>
</dbReference>
<reference evidence="1 2" key="1">
    <citation type="submission" date="2023-08" db="EMBL/GenBank/DDBJ databases">
        <title>Pleionea litopenaei sp. nov., isolated from stomach of juvenile Litopenaeus vannamei.</title>
        <authorList>
            <person name="Rho A.M."/>
            <person name="Hwang C.Y."/>
        </authorList>
    </citation>
    <scope>NUCLEOTIDE SEQUENCE [LARGE SCALE GENOMIC DNA]</scope>
    <source>
        <strain evidence="1 2">HL-JVS1</strain>
    </source>
</reference>
<sequence length="215" mass="24128">MDNWIQRIFLGIVISLSAFNLSAAEQDSDDPSKIFEPKIERQAVDEALIDDEDFEVGIVFGTLGIEDFGAAELYGVRFNYFINEDFFLQVNAGSAKAGLSSAEQLFPGNVLISNDKDFQYYDLNLGWNILPGEAFWGDEVAVNTSFYFVVGAGNTSFLDNKEFTLTYGAGYRALLNDWLAFSVDTRNHRFNSEYPVGEVKSTHNLEFSFTLSAFF</sequence>
<dbReference type="NCBIfam" id="TIGR04565">
    <property type="entry name" value="OMP_myx_plus"/>
    <property type="match status" value="1"/>
</dbReference>
<dbReference type="Proteomes" id="UP001239782">
    <property type="component" value="Chromosome"/>
</dbReference>
<dbReference type="AlphaFoldDB" id="A0AA51RVG9"/>